<dbReference type="InterPro" id="IPR046541">
    <property type="entry name" value="DUF6606"/>
</dbReference>
<keyword evidence="5" id="KW-0378">Hydrolase</keyword>
<evidence type="ECO:0000256" key="2">
    <source>
        <dbReference type="ARBA" id="ARBA00012759"/>
    </source>
</evidence>
<feature type="domain" description="DUF3645" evidence="9">
    <location>
        <begin position="2281"/>
        <end position="2313"/>
    </location>
</feature>
<gene>
    <name evidence="11" type="ORF">L210DRAFT_3643591</name>
</gene>
<evidence type="ECO:0000256" key="7">
    <source>
        <dbReference type="SAM" id="MobiDB-lite"/>
    </source>
</evidence>
<dbReference type="PANTHER" id="PTHR13367">
    <property type="entry name" value="UBIQUITIN THIOESTERASE"/>
    <property type="match status" value="1"/>
</dbReference>
<dbReference type="Pfam" id="PF20255">
    <property type="entry name" value="DUF6606"/>
    <property type="match status" value="1"/>
</dbReference>
<feature type="region of interest" description="Disordered" evidence="7">
    <location>
        <begin position="1538"/>
        <end position="1565"/>
    </location>
</feature>
<dbReference type="PANTHER" id="PTHR13367:SF34">
    <property type="match status" value="1"/>
</dbReference>
<feature type="domain" description="DUF6606" evidence="10">
    <location>
        <begin position="20"/>
        <end position="274"/>
    </location>
</feature>
<dbReference type="GO" id="GO:0004843">
    <property type="term" value="F:cysteine-type deubiquitinase activity"/>
    <property type="evidence" value="ECO:0007669"/>
    <property type="project" value="UniProtKB-EC"/>
</dbReference>
<reference evidence="11" key="2">
    <citation type="journal article" date="2020" name="Nat. Commun.">
        <title>Large-scale genome sequencing of mycorrhizal fungi provides insights into the early evolution of symbiotic traits.</title>
        <authorList>
            <person name="Miyauchi S."/>
            <person name="Kiss E."/>
            <person name="Kuo A."/>
            <person name="Drula E."/>
            <person name="Kohler A."/>
            <person name="Sanchez-Garcia M."/>
            <person name="Morin E."/>
            <person name="Andreopoulos B."/>
            <person name="Barry K.W."/>
            <person name="Bonito G."/>
            <person name="Buee M."/>
            <person name="Carver A."/>
            <person name="Chen C."/>
            <person name="Cichocki N."/>
            <person name="Clum A."/>
            <person name="Culley D."/>
            <person name="Crous P.W."/>
            <person name="Fauchery L."/>
            <person name="Girlanda M."/>
            <person name="Hayes R.D."/>
            <person name="Keri Z."/>
            <person name="LaButti K."/>
            <person name="Lipzen A."/>
            <person name="Lombard V."/>
            <person name="Magnuson J."/>
            <person name="Maillard F."/>
            <person name="Murat C."/>
            <person name="Nolan M."/>
            <person name="Ohm R.A."/>
            <person name="Pangilinan J."/>
            <person name="Pereira M.F."/>
            <person name="Perotto S."/>
            <person name="Peter M."/>
            <person name="Pfister S."/>
            <person name="Riley R."/>
            <person name="Sitrit Y."/>
            <person name="Stielow J.B."/>
            <person name="Szollosi G."/>
            <person name="Zifcakova L."/>
            <person name="Stursova M."/>
            <person name="Spatafora J.W."/>
            <person name="Tedersoo L."/>
            <person name="Vaario L.M."/>
            <person name="Yamada A."/>
            <person name="Yan M."/>
            <person name="Wang P."/>
            <person name="Xu J."/>
            <person name="Bruns T."/>
            <person name="Baldrian P."/>
            <person name="Vilgalys R."/>
            <person name="Dunand C."/>
            <person name="Henrissat B."/>
            <person name="Grigoriev I.V."/>
            <person name="Hibbett D."/>
            <person name="Nagy L.G."/>
            <person name="Martin F.M."/>
        </authorList>
    </citation>
    <scope>NUCLEOTIDE SEQUENCE</scope>
    <source>
        <strain evidence="11">BED1</strain>
    </source>
</reference>
<comment type="caution">
    <text evidence="11">The sequence shown here is derived from an EMBL/GenBank/DDBJ whole genome shotgun (WGS) entry which is preliminary data.</text>
</comment>
<dbReference type="InterPro" id="IPR051346">
    <property type="entry name" value="OTU_Deubiquitinase"/>
</dbReference>
<organism evidence="11 12">
    <name type="scientific">Boletus edulis BED1</name>
    <dbReference type="NCBI Taxonomy" id="1328754"/>
    <lineage>
        <taxon>Eukaryota</taxon>
        <taxon>Fungi</taxon>
        <taxon>Dikarya</taxon>
        <taxon>Basidiomycota</taxon>
        <taxon>Agaricomycotina</taxon>
        <taxon>Agaricomycetes</taxon>
        <taxon>Agaricomycetidae</taxon>
        <taxon>Boletales</taxon>
        <taxon>Boletineae</taxon>
        <taxon>Boletaceae</taxon>
        <taxon>Boletoideae</taxon>
        <taxon>Boletus</taxon>
    </lineage>
</organism>
<dbReference type="InterPro" id="IPR022099">
    <property type="entry name" value="DUF3638"/>
</dbReference>
<evidence type="ECO:0000256" key="4">
    <source>
        <dbReference type="ARBA" id="ARBA00022786"/>
    </source>
</evidence>
<evidence type="ECO:0000259" key="9">
    <source>
        <dbReference type="Pfam" id="PF12359"/>
    </source>
</evidence>
<evidence type="ECO:0000256" key="6">
    <source>
        <dbReference type="ARBA" id="ARBA00022807"/>
    </source>
</evidence>
<name>A0AAD4GGU6_BOLED</name>
<keyword evidence="12" id="KW-1185">Reference proteome</keyword>
<dbReference type="InterPro" id="IPR022105">
    <property type="entry name" value="DUF3645"/>
</dbReference>
<evidence type="ECO:0000313" key="12">
    <source>
        <dbReference type="Proteomes" id="UP001194468"/>
    </source>
</evidence>
<reference evidence="11" key="1">
    <citation type="submission" date="2019-10" db="EMBL/GenBank/DDBJ databases">
        <authorList>
            <consortium name="DOE Joint Genome Institute"/>
            <person name="Kuo A."/>
            <person name="Miyauchi S."/>
            <person name="Kiss E."/>
            <person name="Drula E."/>
            <person name="Kohler A."/>
            <person name="Sanchez-Garcia M."/>
            <person name="Andreopoulos B."/>
            <person name="Barry K.W."/>
            <person name="Bonito G."/>
            <person name="Buee M."/>
            <person name="Carver A."/>
            <person name="Chen C."/>
            <person name="Cichocki N."/>
            <person name="Clum A."/>
            <person name="Culley D."/>
            <person name="Crous P.W."/>
            <person name="Fauchery L."/>
            <person name="Girlanda M."/>
            <person name="Hayes R."/>
            <person name="Keri Z."/>
            <person name="LaButti K."/>
            <person name="Lipzen A."/>
            <person name="Lombard V."/>
            <person name="Magnuson J."/>
            <person name="Maillard F."/>
            <person name="Morin E."/>
            <person name="Murat C."/>
            <person name="Nolan M."/>
            <person name="Ohm R."/>
            <person name="Pangilinan J."/>
            <person name="Pereira M."/>
            <person name="Perotto S."/>
            <person name="Peter M."/>
            <person name="Riley R."/>
            <person name="Sitrit Y."/>
            <person name="Stielow B."/>
            <person name="Szollosi G."/>
            <person name="Zifcakova L."/>
            <person name="Stursova M."/>
            <person name="Spatafora J.W."/>
            <person name="Tedersoo L."/>
            <person name="Vaario L.-M."/>
            <person name="Yamada A."/>
            <person name="Yan M."/>
            <person name="Wang P."/>
            <person name="Xu J."/>
            <person name="Bruns T."/>
            <person name="Baldrian P."/>
            <person name="Vilgalys R."/>
            <person name="Henrissat B."/>
            <person name="Grigoriev I.V."/>
            <person name="Hibbett D."/>
            <person name="Nagy L.G."/>
            <person name="Martin F.M."/>
        </authorList>
    </citation>
    <scope>NUCLEOTIDE SEQUENCE</scope>
    <source>
        <strain evidence="11">BED1</strain>
    </source>
</reference>
<evidence type="ECO:0000256" key="1">
    <source>
        <dbReference type="ARBA" id="ARBA00000707"/>
    </source>
</evidence>
<protein>
    <recommendedName>
        <fullName evidence="2">ubiquitinyl hydrolase 1</fullName>
        <ecNumber evidence="2">3.4.19.12</ecNumber>
    </recommendedName>
</protein>
<dbReference type="GO" id="GO:0006508">
    <property type="term" value="P:proteolysis"/>
    <property type="evidence" value="ECO:0007669"/>
    <property type="project" value="UniProtKB-KW"/>
</dbReference>
<feature type="region of interest" description="Disordered" evidence="7">
    <location>
        <begin position="2748"/>
        <end position="2767"/>
    </location>
</feature>
<feature type="region of interest" description="Disordered" evidence="7">
    <location>
        <begin position="3011"/>
        <end position="3056"/>
    </location>
</feature>
<dbReference type="Proteomes" id="UP001194468">
    <property type="component" value="Unassembled WGS sequence"/>
</dbReference>
<dbReference type="Pfam" id="PF12359">
    <property type="entry name" value="DUF3645"/>
    <property type="match status" value="1"/>
</dbReference>
<evidence type="ECO:0000256" key="5">
    <source>
        <dbReference type="ARBA" id="ARBA00022801"/>
    </source>
</evidence>
<dbReference type="EMBL" id="WHUW01000007">
    <property type="protein sequence ID" value="KAF8444034.1"/>
    <property type="molecule type" value="Genomic_DNA"/>
</dbReference>
<feature type="domain" description="DUF3638" evidence="8">
    <location>
        <begin position="1851"/>
        <end position="2036"/>
    </location>
</feature>
<evidence type="ECO:0000256" key="3">
    <source>
        <dbReference type="ARBA" id="ARBA00022670"/>
    </source>
</evidence>
<evidence type="ECO:0000259" key="10">
    <source>
        <dbReference type="Pfam" id="PF20255"/>
    </source>
</evidence>
<accession>A0AAD4GGU6</accession>
<keyword evidence="6" id="KW-0788">Thiol protease</keyword>
<proteinExistence type="predicted"/>
<dbReference type="Pfam" id="PF12340">
    <property type="entry name" value="DUF3638"/>
    <property type="match status" value="2"/>
</dbReference>
<keyword evidence="3" id="KW-0645">Protease</keyword>
<comment type="catalytic activity">
    <reaction evidence="1">
        <text>Thiol-dependent hydrolysis of ester, thioester, amide, peptide and isopeptide bonds formed by the C-terminal Gly of ubiquitin (a 76-residue protein attached to proteins as an intracellular targeting signal).</text>
        <dbReference type="EC" id="3.4.19.12"/>
    </reaction>
</comment>
<feature type="compositionally biased region" description="Basic and acidic residues" evidence="7">
    <location>
        <begin position="3031"/>
        <end position="3047"/>
    </location>
</feature>
<evidence type="ECO:0000313" key="11">
    <source>
        <dbReference type="EMBL" id="KAF8444034.1"/>
    </source>
</evidence>
<evidence type="ECO:0000259" key="8">
    <source>
        <dbReference type="Pfam" id="PF12340"/>
    </source>
</evidence>
<keyword evidence="4" id="KW-0833">Ubl conjugation pathway</keyword>
<dbReference type="EC" id="3.4.19.12" evidence="2"/>
<feature type="compositionally biased region" description="Low complexity" evidence="7">
    <location>
        <begin position="1542"/>
        <end position="1560"/>
    </location>
</feature>
<feature type="domain" description="DUF3638" evidence="8">
    <location>
        <begin position="2088"/>
        <end position="2154"/>
    </location>
</feature>
<sequence>MTTATASVFTKNPTALNYAITHVFFPVVLPEHSDYTPQNDHSLARAVCAAAHAYSEKIDNNLQPQWHRITDMLENLQTCVQSERLDKDHVISQLGGMKTGDIITFFLRPRNAGVILRKQDSCTLYESFEVSPRRKDVEETAGSLVCIYPGPAVEVPNTVFDDGNFRSELANFITHPNKIDSNPLNPALTPSQHITALLTGILRTVGCNAGISRITKRVRDEIGRVGRNAKGNTSEWRRSPLWLLIRAAIQTSLDRSTSGRALYKAFMLFFICSLAIDANNAKISSDLHHLMSTKILRRLSKLGPSTPGWLSDMALRTCGCLQDTLEVRWASERATKSPPPPWNPSQLDLTKDTYLSLLHSHEYLHNALAGPAHKPGRTPFRFKDHVRGTLEDFLSSNGTFFEEAYRSGPYICLFDVERSVEQGIDDWVASITDVFQACAQLETLMDKYLSSAHHMDRFVIYDATPEHRSIMLLTALELWVALDQLVVKEIPILADYSPEVPTVFLERLLLRKSMNFQRLSRAYWYLSSRHSQSHLGWSVLSDEFTEDSFPLRYYECSPNLQHLKAHIEAEAIQASTIRAYRTNIDPDVGYLPEGHLDNDRMETFKSILPSEPLHAKVFVFELQCPVLVRIWRSATTRLLYHFVPRSDEGWPRYKDDGSFVLLSDIPELQPYLAEHLRQKSPVKAQFHFAYLYSGGPQSRNGARLCYTFEWRFQDKHRHNEGFCEWRRHPASGHRRHKFPNTLFAFGISVNCAADSYDNMNAYIQDMTHISNKVLSTQTDCPEDYSLHEYNVFGHLRSGGSLQWTNILRELRNRALNIHRVDFHYLLAQAASQIGPLDLTTGGLMWHQELQEPSFCHALLEELESLFDDLAASLLDGVAMNTISFLATRLLASSPCEDVSEQAIRLLRNVRKKTFRWVKELSYNLIQDPMSHERRKLLQDMAATCRSTCDVDPTTLRKIILSAEDVEALLACSIFIQATSPTNPAFLSSRYSRVVVERDRRLAPVLEVVLRDAILADVSDRGIDLAVGNIWPGYRPGDCRWEPLPDLNSHRLTCQTAETGNGRSQTVHVDLLDGSLLVDGQPLGGLPPELRDHPVYLQIFKSETFIVIPSSLPGMDFATLGTVSEHYVHFSLRGEDLVIRAQPKHAGDIILELIPQEKLKGDLPTILVENHIHWLNISTSTIEIRPLGSLWKHSPDNWEVNCVPGEYRVHKDHTFLADFQSQTWEMVSSRLGCIELPGNLIVSASTSGYSPVPQLSVTLPRYGLSFFVNEDEDLESRDFKEMVYDKDQCVGALFRLADQLVLRPKVQVGGLVHRCVLIPHNLLSLHDNPISNPNNFLKPVQYHAYKVDTDLGCLTENGCLKSKVYLAGLHELTSIDWRPDPLTGKTGTQEALCLLQSAGCQSRPGWDLLGHHSSYDIGSGCIRYKHDGHPQIDVASQGLPRSRWPAYQPLEEGPGHIAQLKRGATRGAYLSPSNINAGGSHLIPLGECILDRDYVYSDVELEDTVYTAASTVYNRRVDVPITDMLLRWDSALFDATRAETMTPSPSSSSSSSSSSSQSSSPHDLPRLVTIEAQAREILRENETACQRFGPLFLLPTLAYCSPFPHIALLSLRTAFAEQSLRENPRFPPKPQPTSPACEVVPPRYAETFERKPCQWRITLDQLLHSRTAPELPPRSTDSLLSFSNPVGSWDPSLDISALHRLFTPLQMQTDPPFRQEYISRLRISAQHARNEAYVTHEGIENSLIEALKQRFAQCRGKYMRSLDILKEHLGPTTVPLERALDRSGQWPRITADTLLQCLASTSPIKLSTSWKKWLVSLALLLLDLQHARRLLRFALDGLEEEFYKELGNEGCNEWCAEIYPDWLLIQIQGDFRIRSIQAEIATEMISPQSGENTVMKNTVMQVNMGEGKSSVIVPISAAALADGHQLVRVIVPKALAAQMFDTLVRCLGGLAGRKIYCLPFSRGNFGHLPPFDGGNEGHEMDQMDRIYEQMSQCMNDRGILVVQPEHILSLKLASVEKQLSESKAVAERSLNSQKSIYERAMTFMTFKSLTEGSYAANVCRSFGSSFNRPSQNHIKNDGHDGNTLGLSGAASKSLELQQWLHSHARDILDESDEILHTRWQLIYTIGIQERVDGYPDRWTITQQVLRLVRKHMSSLANDVPDAMEYERGPPGSFPHVRILQGSNAGQLLISSVVEDVMAGRLRSFRFQYTDPALQLAIRNFISREHAGPEEVKEVQTYIQQSQQSGLLEGLLLLRGLLASNILLFAFVERRWRVDYGLLSQPTSRTRGLAVPYRAKDVPAHDTQFGHPDITILFTYLSYYYSGLEKEELKTAFEIMLDQDDPASEFAMWVEGCEPGSVSDSLQKLGDINLQSSEQWDKHLFPLLSRNQGAIDFYLSRVVFPKEAKEFPWKLSGSSWDLAEKRECPITGFSGTADGRYLLPMSISHRDLDHQQGTNARVLACLLQSDNDFYRLTTNENGERCTTQELLEIVVTQTPEIRVLLDVGAQILDLSNREVAEFWLHLTPDADGAIHFDPNDELMVLTKNGTTVPLISSPLSQQLDRCVAYLDHAHTRGTDIKFPKGFRAAVTLGPKVTKDHLVQGCMRMRKLGYGHSIMFFAPPEVDRNIRFVAAKEDENIRVTTADILHWAIRETWTDIQQRAYHWAQQGMNYRSRYDAWSRFCKNELSPEKMAEAWLQPEYKSLADLYSPCDTRNTSNSLPAMDLDIRNRCIYLGGVNSSFRKVSLDEEQERQVSRQLEREREVELAPKAEPAEHSLHPDVEAFVTTGYLPSSLNSTAFHPVFTTLEKSSAASREAQVWSPFILATEDFCRTIKPESTRGRMDQYLRPVQWVLSGFKGRDRVLVLLSPFEADRLMPAIRISKHVHLHVYLPRTTEQMKPSDDLKFYVIPPLPDDWTPPWDLIDQLNVFAGQLYLRDYESYLRLSQFLGITPTGTATATKRNLFIPGALEELENTFVDSPLPCIMTLLTIRRRGLPFMETHMGKILQGRTLTAEDFKKPPTVASGHGLKRVAGAHDATSHREARRSPKRRLEDAEGSEFLSN</sequence>